<feature type="domain" description="C3H1-type" evidence="3">
    <location>
        <begin position="92"/>
        <end position="119"/>
    </location>
</feature>
<dbReference type="AlphaFoldDB" id="A0A2H6KEJ4"/>
<feature type="compositionally biased region" description="Basic and acidic residues" evidence="2">
    <location>
        <begin position="237"/>
        <end position="250"/>
    </location>
</feature>
<dbReference type="GO" id="GO:0003676">
    <property type="term" value="F:nucleic acid binding"/>
    <property type="evidence" value="ECO:0007669"/>
    <property type="project" value="InterPro"/>
</dbReference>
<feature type="region of interest" description="Disordered" evidence="2">
    <location>
        <begin position="452"/>
        <end position="489"/>
    </location>
</feature>
<feature type="domain" description="CCHC-type" evidence="4">
    <location>
        <begin position="498"/>
        <end position="513"/>
    </location>
</feature>
<evidence type="ECO:0000259" key="4">
    <source>
        <dbReference type="PROSITE" id="PS50158"/>
    </source>
</evidence>
<dbReference type="PANTHER" id="PTHR46242">
    <property type="entry name" value="ZINC FINGER CCHC DOMAIN-CONTAINING PROTEIN 9 ZCCHC9"/>
    <property type="match status" value="1"/>
</dbReference>
<keyword evidence="6" id="KW-1185">Reference proteome</keyword>
<dbReference type="OrthoDB" id="20534at2759"/>
<dbReference type="GO" id="GO:0005730">
    <property type="term" value="C:nucleolus"/>
    <property type="evidence" value="ECO:0007669"/>
    <property type="project" value="TreeGrafter"/>
</dbReference>
<dbReference type="GO" id="GO:0008270">
    <property type="term" value="F:zinc ion binding"/>
    <property type="evidence" value="ECO:0007669"/>
    <property type="project" value="UniProtKB-KW"/>
</dbReference>
<evidence type="ECO:0000313" key="6">
    <source>
        <dbReference type="Proteomes" id="UP000236319"/>
    </source>
</evidence>
<comment type="caution">
    <text evidence="5">The sequence shown here is derived from an EMBL/GenBank/DDBJ whole genome shotgun (WGS) entry which is preliminary data.</text>
</comment>
<gene>
    <name evidence="5" type="ORF">BOVATA_029060</name>
</gene>
<evidence type="ECO:0000313" key="5">
    <source>
        <dbReference type="EMBL" id="GBE61413.1"/>
    </source>
</evidence>
<dbReference type="InterPro" id="IPR036875">
    <property type="entry name" value="Znf_CCHC_sf"/>
</dbReference>
<dbReference type="InterPro" id="IPR001878">
    <property type="entry name" value="Znf_CCHC"/>
</dbReference>
<reference evidence="5 6" key="1">
    <citation type="journal article" date="2017" name="BMC Genomics">
        <title>Whole-genome assembly of Babesia ovata and comparative genomics between closely related pathogens.</title>
        <authorList>
            <person name="Yamagishi J."/>
            <person name="Asada M."/>
            <person name="Hakimi H."/>
            <person name="Tanaka T.Q."/>
            <person name="Sugimoto C."/>
            <person name="Kawazu S."/>
        </authorList>
    </citation>
    <scope>NUCLEOTIDE SEQUENCE [LARGE SCALE GENOMIC DNA]</scope>
    <source>
        <strain evidence="5 6">Miyake</strain>
    </source>
</reference>
<keyword evidence="1" id="KW-0479">Metal-binding</keyword>
<feature type="domain" description="CCHC-type" evidence="4">
    <location>
        <begin position="545"/>
        <end position="560"/>
    </location>
</feature>
<proteinExistence type="predicted"/>
<dbReference type="GeneID" id="39875183"/>
<dbReference type="Gene3D" id="4.10.1000.10">
    <property type="entry name" value="Zinc finger, CCCH-type"/>
    <property type="match status" value="1"/>
</dbReference>
<feature type="region of interest" description="Disordered" evidence="2">
    <location>
        <begin position="211"/>
        <end position="250"/>
    </location>
</feature>
<keyword evidence="1" id="KW-0862">Zinc</keyword>
<dbReference type="Proteomes" id="UP000236319">
    <property type="component" value="Unassembled WGS sequence"/>
</dbReference>
<feature type="compositionally biased region" description="Polar residues" evidence="2">
    <location>
        <begin position="476"/>
        <end position="488"/>
    </location>
</feature>
<evidence type="ECO:0000256" key="1">
    <source>
        <dbReference type="PROSITE-ProRule" id="PRU00723"/>
    </source>
</evidence>
<keyword evidence="1" id="KW-0863">Zinc-finger</keyword>
<protein>
    <submittedName>
        <fullName evidence="5">Zinc knuckle domain containing protein</fullName>
    </submittedName>
</protein>
<sequence length="594" mass="65445">MSNASYRGRGGKRAGNRTQDGNLYSEVAKGDHKSPPASGGVLVVGSASNGTVPSQSANNGRKQQQVHHNSENEGAKHSTKKHRVLSEHELANFRTSFCTNHHQNKCPNSDSCEKSHCLTWQRRNPYEISYSPQLCPEIQFVKKSRKMVLYRRCTRGKNCNFAHSKEEELYHPLVYKTKQCSAYPKCSRYFCPFVHASSEMRDVSELKTAGLVMPNGSSDTEDKNVQVSSPSQEAEPEVTKDHEEGSEAPKVGDDVAAGLWYEPPSLSAICGYDDVTFKNLYGYGCAGFAQVPTDDYAADFDIQNCVAWQTLSPGNQFDAPLMEQFVDPTRYAGGDFDTLGGVTQFGEGLGAQFVHFVGGELEDQFGALSLRKVPEDPLESYPLNDVLVKFMNDIGDNKYNRTYAGCWDRERIEAAISSRQAELDGDAPKTASRVQYLKRKIAKLKRALEDGTPIGGNILPQKRPKSGNPSPIERPSTLSTANKSVNRTRGQKRTKKICFKCRKRGHTLLDCDEGSAGICFRCGSTDHILCDCVKPDEGTLRFASCFVCKDTGHIASQCPQNSKGIYPNGGACFFCGSVSHRKAECAERKKKAAA</sequence>
<feature type="zinc finger region" description="C3H1-type" evidence="1">
    <location>
        <begin position="92"/>
        <end position="119"/>
    </location>
</feature>
<dbReference type="PANTHER" id="PTHR46242:SF1">
    <property type="entry name" value="ZINC FINGER CCHC DOMAIN-CONTAINING PROTEIN 9"/>
    <property type="match status" value="1"/>
</dbReference>
<dbReference type="VEuPathDB" id="PiroplasmaDB:BOVATA_029060"/>
<feature type="domain" description="C3H1-type" evidence="3">
    <location>
        <begin position="129"/>
        <end position="166"/>
    </location>
</feature>
<feature type="compositionally biased region" description="Polar residues" evidence="2">
    <location>
        <begin position="46"/>
        <end position="67"/>
    </location>
</feature>
<evidence type="ECO:0000259" key="3">
    <source>
        <dbReference type="PROSITE" id="PS50103"/>
    </source>
</evidence>
<dbReference type="PROSITE" id="PS50158">
    <property type="entry name" value="ZF_CCHC"/>
    <property type="match status" value="2"/>
</dbReference>
<accession>A0A2H6KEJ4</accession>
<name>A0A2H6KEJ4_9APIC</name>
<dbReference type="Gene3D" id="4.10.60.10">
    <property type="entry name" value="Zinc finger, CCHC-type"/>
    <property type="match status" value="2"/>
</dbReference>
<dbReference type="SMART" id="SM00343">
    <property type="entry name" value="ZnF_C2HC"/>
    <property type="match status" value="4"/>
</dbReference>
<dbReference type="InterPro" id="IPR042246">
    <property type="entry name" value="ZCCHC9"/>
</dbReference>
<feature type="zinc finger region" description="C3H1-type" evidence="1">
    <location>
        <begin position="129"/>
        <end position="166"/>
    </location>
</feature>
<dbReference type="InterPro" id="IPR000571">
    <property type="entry name" value="Znf_CCCH"/>
</dbReference>
<dbReference type="PROSITE" id="PS50103">
    <property type="entry name" value="ZF_C3H1"/>
    <property type="match status" value="2"/>
</dbReference>
<feature type="region of interest" description="Disordered" evidence="2">
    <location>
        <begin position="1"/>
        <end position="84"/>
    </location>
</feature>
<dbReference type="SUPFAM" id="SSF57756">
    <property type="entry name" value="Retrovirus zinc finger-like domains"/>
    <property type="match status" value="2"/>
</dbReference>
<dbReference type="Pfam" id="PF00098">
    <property type="entry name" value="zf-CCHC"/>
    <property type="match status" value="1"/>
</dbReference>
<evidence type="ECO:0000256" key="2">
    <source>
        <dbReference type="SAM" id="MobiDB-lite"/>
    </source>
</evidence>
<dbReference type="RefSeq" id="XP_028867656.1">
    <property type="nucleotide sequence ID" value="XM_029011823.1"/>
</dbReference>
<organism evidence="5 6">
    <name type="scientific">Babesia ovata</name>
    <dbReference type="NCBI Taxonomy" id="189622"/>
    <lineage>
        <taxon>Eukaryota</taxon>
        <taxon>Sar</taxon>
        <taxon>Alveolata</taxon>
        <taxon>Apicomplexa</taxon>
        <taxon>Aconoidasida</taxon>
        <taxon>Piroplasmida</taxon>
        <taxon>Babesiidae</taxon>
        <taxon>Babesia</taxon>
    </lineage>
</organism>
<dbReference type="EMBL" id="BDSA01000003">
    <property type="protein sequence ID" value="GBE61413.1"/>
    <property type="molecule type" value="Genomic_DNA"/>
</dbReference>